<feature type="binding site" evidence="2">
    <location>
        <position position="57"/>
    </location>
    <ligand>
        <name>Mg(2+)</name>
        <dbReference type="ChEBI" id="CHEBI:18420"/>
        <label>1</label>
    </ligand>
</feature>
<feature type="compositionally biased region" description="Basic residues" evidence="3">
    <location>
        <begin position="657"/>
        <end position="669"/>
    </location>
</feature>
<name>A0AAN7Y5K9_ELEMC</name>
<dbReference type="SUPFAM" id="SSF101478">
    <property type="entry name" value="ADP-ribosylglycohydrolase"/>
    <property type="match status" value="1"/>
</dbReference>
<reference evidence="4 5" key="2">
    <citation type="journal article" date="2023" name="Mol. Biol. Evol.">
        <title>Genomics of Secondarily Temperate Adaptation in the Only Non-Antarctic Icefish.</title>
        <authorList>
            <person name="Rivera-Colon A.G."/>
            <person name="Rayamajhi N."/>
            <person name="Minhas B.F."/>
            <person name="Madrigal G."/>
            <person name="Bilyk K.T."/>
            <person name="Yoon V."/>
            <person name="Hune M."/>
            <person name="Gregory S."/>
            <person name="Cheng C.H.C."/>
            <person name="Catchen J.M."/>
        </authorList>
    </citation>
    <scope>NUCLEOTIDE SEQUENCE [LARGE SCALE GENOMIC DNA]</scope>
    <source>
        <strain evidence="4">JMC-PN-2008</strain>
    </source>
</reference>
<dbReference type="PANTHER" id="PTHR16222:SF23">
    <property type="entry name" value="INACTIVE ADP-RIBOSYLTRANSFERASE ARH2"/>
    <property type="match status" value="1"/>
</dbReference>
<evidence type="ECO:0000313" key="4">
    <source>
        <dbReference type="EMBL" id="KAK5874130.1"/>
    </source>
</evidence>
<evidence type="ECO:0000256" key="2">
    <source>
        <dbReference type="PIRSR" id="PIRSR605502-1"/>
    </source>
</evidence>
<feature type="compositionally biased region" description="Basic and acidic residues" evidence="3">
    <location>
        <begin position="642"/>
        <end position="656"/>
    </location>
</feature>
<dbReference type="GO" id="GO:0046872">
    <property type="term" value="F:metal ion binding"/>
    <property type="evidence" value="ECO:0007669"/>
    <property type="project" value="UniProtKB-KW"/>
</dbReference>
<dbReference type="Gene3D" id="1.10.4080.10">
    <property type="entry name" value="ADP-ribosylation/Crystallin J1"/>
    <property type="match status" value="1"/>
</dbReference>
<gene>
    <name evidence="4" type="ORF">PBY51_019104</name>
</gene>
<feature type="binding site" evidence="2">
    <location>
        <position position="56"/>
    </location>
    <ligand>
        <name>Mg(2+)</name>
        <dbReference type="ChEBI" id="CHEBI:18420"/>
        <label>1</label>
    </ligand>
</feature>
<comment type="caution">
    <text evidence="4">The sequence shown here is derived from an EMBL/GenBank/DDBJ whole genome shotgun (WGS) entry which is preliminary data.</text>
</comment>
<dbReference type="AlphaFoldDB" id="A0AAN7Y5K9"/>
<evidence type="ECO:0000313" key="5">
    <source>
        <dbReference type="Proteomes" id="UP001346869"/>
    </source>
</evidence>
<dbReference type="Proteomes" id="UP001346869">
    <property type="component" value="Unassembled WGS sequence"/>
</dbReference>
<dbReference type="InterPro" id="IPR005502">
    <property type="entry name" value="Ribosyl_crysJ1"/>
</dbReference>
<proteinExistence type="inferred from homology"/>
<dbReference type="FunFam" id="1.10.4080.10:FF:000002">
    <property type="entry name" value="ADP-ribosylarginine hydrolase isoform X1"/>
    <property type="match status" value="1"/>
</dbReference>
<reference evidence="4 5" key="1">
    <citation type="journal article" date="2023" name="Genes (Basel)">
        <title>Chromosome-Level Genome Assembly and Circadian Gene Repertoire of the Patagonia Blennie Eleginops maclovinus-The Closest Ancestral Proxy of Antarctic Cryonotothenioids.</title>
        <authorList>
            <person name="Cheng C.C."/>
            <person name="Rivera-Colon A.G."/>
            <person name="Minhas B.F."/>
            <person name="Wilson L."/>
            <person name="Rayamajhi N."/>
            <person name="Vargas-Chacoff L."/>
            <person name="Catchen J.M."/>
        </authorList>
    </citation>
    <scope>NUCLEOTIDE SEQUENCE [LARGE SCALE GENOMIC DNA]</scope>
    <source>
        <strain evidence="4">JMC-PN-2008</strain>
    </source>
</reference>
<feature type="region of interest" description="Disordered" evidence="3">
    <location>
        <begin position="957"/>
        <end position="977"/>
    </location>
</feature>
<evidence type="ECO:0000256" key="1">
    <source>
        <dbReference type="ARBA" id="ARBA00010702"/>
    </source>
</evidence>
<dbReference type="EMBL" id="JAUZQC010000003">
    <property type="protein sequence ID" value="KAK5874130.1"/>
    <property type="molecule type" value="Genomic_DNA"/>
</dbReference>
<feature type="compositionally biased region" description="Low complexity" evidence="3">
    <location>
        <begin position="676"/>
        <end position="687"/>
    </location>
</feature>
<feature type="region of interest" description="Disordered" evidence="3">
    <location>
        <begin position="619"/>
        <end position="691"/>
    </location>
</feature>
<dbReference type="PANTHER" id="PTHR16222">
    <property type="entry name" value="ADP-RIBOSYLGLYCOHYDROLASE"/>
    <property type="match status" value="1"/>
</dbReference>
<feature type="region of interest" description="Disordered" evidence="3">
    <location>
        <begin position="1003"/>
        <end position="1023"/>
    </location>
</feature>
<organism evidence="4 5">
    <name type="scientific">Eleginops maclovinus</name>
    <name type="common">Patagonian blennie</name>
    <name type="synonym">Eleginus maclovinus</name>
    <dbReference type="NCBI Taxonomy" id="56733"/>
    <lineage>
        <taxon>Eukaryota</taxon>
        <taxon>Metazoa</taxon>
        <taxon>Chordata</taxon>
        <taxon>Craniata</taxon>
        <taxon>Vertebrata</taxon>
        <taxon>Euteleostomi</taxon>
        <taxon>Actinopterygii</taxon>
        <taxon>Neopterygii</taxon>
        <taxon>Teleostei</taxon>
        <taxon>Neoteleostei</taxon>
        <taxon>Acanthomorphata</taxon>
        <taxon>Eupercaria</taxon>
        <taxon>Perciformes</taxon>
        <taxon>Notothenioidei</taxon>
        <taxon>Eleginopidae</taxon>
        <taxon>Eleginops</taxon>
    </lineage>
</organism>
<feature type="region of interest" description="Disordered" evidence="3">
    <location>
        <begin position="872"/>
        <end position="895"/>
    </location>
</feature>
<evidence type="ECO:0000256" key="3">
    <source>
        <dbReference type="SAM" id="MobiDB-lite"/>
    </source>
</evidence>
<dbReference type="InterPro" id="IPR050792">
    <property type="entry name" value="ADP-ribosylglycohydrolase"/>
</dbReference>
<protein>
    <recommendedName>
        <fullName evidence="6">Protein ADP-ribosylarginine hydrolase-like protein 1</fullName>
    </recommendedName>
</protein>
<dbReference type="Pfam" id="PF03747">
    <property type="entry name" value="ADP_ribosyl_GH"/>
    <property type="match status" value="1"/>
</dbReference>
<keyword evidence="2" id="KW-0460">Magnesium</keyword>
<feature type="compositionally biased region" description="Basic and acidic residues" evidence="3">
    <location>
        <begin position="1004"/>
        <end position="1023"/>
    </location>
</feature>
<comment type="similarity">
    <text evidence="1">Belongs to the ADP-ribosylglycohydrolase family.</text>
</comment>
<accession>A0AAN7Y5K9</accession>
<comment type="cofactor">
    <cofactor evidence="2">
        <name>Mg(2+)</name>
        <dbReference type="ChEBI" id="CHEBI:18420"/>
    </cofactor>
    <text evidence="2">Binds 2 magnesium ions per subunit.</text>
</comment>
<evidence type="ECO:0008006" key="6">
    <source>
        <dbReference type="Google" id="ProtNLM"/>
    </source>
</evidence>
<dbReference type="InterPro" id="IPR036705">
    <property type="entry name" value="Ribosyl_crysJ1_sf"/>
</dbReference>
<keyword evidence="5" id="KW-1185">Reference proteome</keyword>
<keyword evidence="2" id="KW-0479">Metal-binding</keyword>
<sequence>MEKFKAAMVLGAVGDALGYRKGRWESCHSGKQIQEELASLGGLGAQKLDTENWPLSDATLMHITTAEALITDYWCLEDLYRELVRLYVEAMVSLQGRAPDPGTVEGCVHLKPHNFLLAWHTPFNEKGSGFGAAAKAMCVGMRYWQPERIDSLVEVSIEIGRMTHNHPTGFLGSLTTALFASYAIQGKPLVTWGRELMKVIPQAEDYCRKTIRHMAEYQENWFYFEAKWQFYLEERAIENEEQNKPAFPDRYDAEETDKIYKRWSSEGRAGRRGHDAPMIAYDALLAAGSDWAELCKRAMFHGGESEATGLIAGCLYGLMHGLSQVPRSLYQDLEKRERLEELGEKLYKAASAEKCIDKPDSGKSSISPDATKLRKLIRDPNCRRVLRGILESLLHYLTKDLPMRTTRNKYGEKPGFDVVVESYTGVPDQEVGASKKQSELQISCIVFQPSEEHTMAQRMSAGTSFKIPDKCCTERQKDRLPSKYGGDKKTGGLIQRHLTTFQLLQSKFIRSTPKPPITHQKEVGTLFPGRAMTADVNHCRDSEYDIHKRNRTRRGQGMKTCGGSVRDIVAKFAAAEQKEKGENMRKQPIKPSLIGKGILLSSLMERFENIATVCRGSEKLRGSHEKSSAGVKVTSNIKLRVSSHETQHRKAPDLPVHKHYQHKQKKSKSVGHQLKGNKSSNGQNNKQQRPDQAIDLLTKVDSNMEEKDNLKTEQMRQTVGHQSGQNSEGHCSLNLIEQTNNSKGWRRADDEIQTTAEETSITIKLKYGHPELLCSTSVTETMLTEPCRLLQQVEDEVMLHVATIVTCCPVWSTCVDSSPKLYSLEQSESPILEKIPNRKIEVCHRALQNVSPSDTATPSGKCQIKSKIEERSSYRSLNPMEEGAEKDPSDTAVPAGKCQIKPKIEELESLKPMEECAVEDPTIAMNIQRKTPKYVIPCVRRFEIDAADETQSALHPETITPLDGTGTPKSDSSITAFDPGSVPIRTYLFPPSKIEGQSLITENRLTDSKAHEKDKEAGKGREDVTTKDIKNCVPQSLRLSVDSAKDAFEESETFAVKLPEIQPERHSPKQRPKYKTISYGDPSVKQTYIPKTIRFTDTFNF</sequence>